<keyword evidence="1" id="KW-0812">Transmembrane</keyword>
<dbReference type="PATRIC" id="fig|937777.3.peg.4182"/>
<dbReference type="KEGG" id="dpd:Deipe_4156"/>
<feature type="transmembrane region" description="Helical" evidence="1">
    <location>
        <begin position="20"/>
        <end position="39"/>
    </location>
</feature>
<dbReference type="AlphaFoldDB" id="L0A6L2"/>
<evidence type="ECO:0000256" key="1">
    <source>
        <dbReference type="SAM" id="Phobius"/>
    </source>
</evidence>
<evidence type="ECO:0000313" key="2">
    <source>
        <dbReference type="EMBL" id="AFZ69523.1"/>
    </source>
</evidence>
<geneLocation type="plasmid" evidence="2 3">
    <name>pDEIPE01</name>
</geneLocation>
<organism evidence="2 3">
    <name type="scientific">Deinococcus peraridilitoris (strain DSM 19664 / LMG 22246 / CIP 109416 / KR-200)</name>
    <dbReference type="NCBI Taxonomy" id="937777"/>
    <lineage>
        <taxon>Bacteria</taxon>
        <taxon>Thermotogati</taxon>
        <taxon>Deinococcota</taxon>
        <taxon>Deinococci</taxon>
        <taxon>Deinococcales</taxon>
        <taxon>Deinococcaceae</taxon>
        <taxon>Deinococcus</taxon>
    </lineage>
</organism>
<proteinExistence type="predicted"/>
<dbReference type="HOGENOM" id="CLU_1376196_0_0_0"/>
<dbReference type="Gene3D" id="1.25.40.10">
    <property type="entry name" value="Tetratricopeptide repeat domain"/>
    <property type="match status" value="1"/>
</dbReference>
<dbReference type="Proteomes" id="UP000010467">
    <property type="component" value="Plasmid pDEIPE01"/>
</dbReference>
<gene>
    <name evidence="2" type="ordered locus">Deipe_4156</name>
</gene>
<dbReference type="RefSeq" id="WP_015231424.1">
    <property type="nucleotide sequence ID" value="NC_019789.1"/>
</dbReference>
<protein>
    <submittedName>
        <fullName evidence="2">Uncharacterized protein</fullName>
    </submittedName>
</protein>
<accession>L0A6L2</accession>
<keyword evidence="1" id="KW-0472">Membrane</keyword>
<name>L0A6L2_DEIPD</name>
<sequence>MGRKTLPTQIEDTMRTYPFPWYLAVPLTVPLLWMASLAITELRAQQLTALAEAQQQEFQFDQAQATRRAAAALSPQDAELQLALAKGARALWTFRGTPELKREADSAFKRASQLSPHWAEPAYEHARMYSFKEQYAHALKLLEPAFKHDPNHAGYWLERARYLEALQRPADARTAYARCEKLNPVRACVDGVKRLATP</sequence>
<evidence type="ECO:0000313" key="3">
    <source>
        <dbReference type="Proteomes" id="UP000010467"/>
    </source>
</evidence>
<keyword evidence="1" id="KW-1133">Transmembrane helix</keyword>
<keyword evidence="2" id="KW-0614">Plasmid</keyword>
<dbReference type="EMBL" id="CP003383">
    <property type="protein sequence ID" value="AFZ69523.1"/>
    <property type="molecule type" value="Genomic_DNA"/>
</dbReference>
<dbReference type="InterPro" id="IPR011990">
    <property type="entry name" value="TPR-like_helical_dom_sf"/>
</dbReference>
<dbReference type="SUPFAM" id="SSF48452">
    <property type="entry name" value="TPR-like"/>
    <property type="match status" value="1"/>
</dbReference>
<reference evidence="3" key="1">
    <citation type="submission" date="2012-03" db="EMBL/GenBank/DDBJ databases">
        <title>Complete sequence of plasmid 1 of Deinococcus peraridilitoris DSM 19664.</title>
        <authorList>
            <person name="Lucas S."/>
            <person name="Copeland A."/>
            <person name="Lapidus A."/>
            <person name="Glavina del Rio T."/>
            <person name="Dalin E."/>
            <person name="Tice H."/>
            <person name="Bruce D."/>
            <person name="Goodwin L."/>
            <person name="Pitluck S."/>
            <person name="Peters L."/>
            <person name="Mikhailova N."/>
            <person name="Lu M."/>
            <person name="Kyrpides N."/>
            <person name="Mavromatis K."/>
            <person name="Ivanova N."/>
            <person name="Brettin T."/>
            <person name="Detter J.C."/>
            <person name="Han C."/>
            <person name="Larimer F."/>
            <person name="Land M."/>
            <person name="Hauser L."/>
            <person name="Markowitz V."/>
            <person name="Cheng J.-F."/>
            <person name="Hugenholtz P."/>
            <person name="Woyke T."/>
            <person name="Wu D."/>
            <person name="Pukall R."/>
            <person name="Steenblock K."/>
            <person name="Brambilla E."/>
            <person name="Klenk H.-P."/>
            <person name="Eisen J.A."/>
        </authorList>
    </citation>
    <scope>NUCLEOTIDE SEQUENCE [LARGE SCALE GENOMIC DNA]</scope>
    <source>
        <strain evidence="3">DSM 19664 / LMG 22246 / CIP 109416 / KR-200</strain>
        <plasmid evidence="3">Plasmid pDEIPE01</plasmid>
    </source>
</reference>
<keyword evidence="3" id="KW-1185">Reference proteome</keyword>